<reference evidence="1 2" key="1">
    <citation type="journal article" date="2018" name="Front. Plant Sci.">
        <title>Red Clover (Trifolium pratense) and Zigzag Clover (T. medium) - A Picture of Genomic Similarities and Differences.</title>
        <authorList>
            <person name="Dluhosova J."/>
            <person name="Istvanek J."/>
            <person name="Nedelnik J."/>
            <person name="Repkova J."/>
        </authorList>
    </citation>
    <scope>NUCLEOTIDE SEQUENCE [LARGE SCALE GENOMIC DNA]</scope>
    <source>
        <strain evidence="2">cv. 10/8</strain>
        <tissue evidence="1">Leaf</tissue>
    </source>
</reference>
<dbReference type="AlphaFoldDB" id="A0A392W6G0"/>
<proteinExistence type="predicted"/>
<comment type="caution">
    <text evidence="1">The sequence shown here is derived from an EMBL/GenBank/DDBJ whole genome shotgun (WGS) entry which is preliminary data.</text>
</comment>
<evidence type="ECO:0000313" key="2">
    <source>
        <dbReference type="Proteomes" id="UP000265520"/>
    </source>
</evidence>
<name>A0A392W6G0_9FABA</name>
<organism evidence="1 2">
    <name type="scientific">Trifolium medium</name>
    <dbReference type="NCBI Taxonomy" id="97028"/>
    <lineage>
        <taxon>Eukaryota</taxon>
        <taxon>Viridiplantae</taxon>
        <taxon>Streptophyta</taxon>
        <taxon>Embryophyta</taxon>
        <taxon>Tracheophyta</taxon>
        <taxon>Spermatophyta</taxon>
        <taxon>Magnoliopsida</taxon>
        <taxon>eudicotyledons</taxon>
        <taxon>Gunneridae</taxon>
        <taxon>Pentapetalae</taxon>
        <taxon>rosids</taxon>
        <taxon>fabids</taxon>
        <taxon>Fabales</taxon>
        <taxon>Fabaceae</taxon>
        <taxon>Papilionoideae</taxon>
        <taxon>50 kb inversion clade</taxon>
        <taxon>NPAAA clade</taxon>
        <taxon>Hologalegina</taxon>
        <taxon>IRL clade</taxon>
        <taxon>Trifolieae</taxon>
        <taxon>Trifolium</taxon>
    </lineage>
</organism>
<evidence type="ECO:0000313" key="1">
    <source>
        <dbReference type="EMBL" id="MCI95339.1"/>
    </source>
</evidence>
<feature type="non-terminal residue" evidence="1">
    <location>
        <position position="39"/>
    </location>
</feature>
<dbReference type="Proteomes" id="UP000265520">
    <property type="component" value="Unassembled WGS sequence"/>
</dbReference>
<dbReference type="EMBL" id="LXQA011384056">
    <property type="protein sequence ID" value="MCI95339.1"/>
    <property type="molecule type" value="Genomic_DNA"/>
</dbReference>
<keyword evidence="2" id="KW-1185">Reference proteome</keyword>
<accession>A0A392W6G0</accession>
<protein>
    <submittedName>
        <fullName evidence="1">Uncharacterized protein</fullName>
    </submittedName>
</protein>
<sequence length="39" mass="4262">MRSSAAQRAGLVLFSCILQVPARLAWVDGATRSFELLRA</sequence>